<evidence type="ECO:0000256" key="8">
    <source>
        <dbReference type="ARBA" id="ARBA00023136"/>
    </source>
</evidence>
<feature type="transmembrane region" description="Helical" evidence="10">
    <location>
        <begin position="92"/>
        <end position="115"/>
    </location>
</feature>
<dbReference type="EMBL" id="FNOU01000001">
    <property type="protein sequence ID" value="SDX27720.1"/>
    <property type="molecule type" value="Genomic_DNA"/>
</dbReference>
<organism evidence="11 12">
    <name type="scientific">Eubacterium barkeri</name>
    <name type="common">Clostridium barkeri</name>
    <dbReference type="NCBI Taxonomy" id="1528"/>
    <lineage>
        <taxon>Bacteria</taxon>
        <taxon>Bacillati</taxon>
        <taxon>Bacillota</taxon>
        <taxon>Clostridia</taxon>
        <taxon>Eubacteriales</taxon>
        <taxon>Eubacteriaceae</taxon>
        <taxon>Eubacterium</taxon>
    </lineage>
</organism>
<keyword evidence="7 10" id="KW-1133">Transmembrane helix</keyword>
<dbReference type="GO" id="GO:0015297">
    <property type="term" value="F:antiporter activity"/>
    <property type="evidence" value="ECO:0007669"/>
    <property type="project" value="InterPro"/>
</dbReference>
<dbReference type="Proteomes" id="UP000199652">
    <property type="component" value="Unassembled WGS sequence"/>
</dbReference>
<feature type="transmembrane region" description="Helical" evidence="10">
    <location>
        <begin position="266"/>
        <end position="290"/>
    </location>
</feature>
<feature type="transmembrane region" description="Helical" evidence="10">
    <location>
        <begin position="415"/>
        <end position="434"/>
    </location>
</feature>
<dbReference type="InterPro" id="IPR051327">
    <property type="entry name" value="MATE_MepA_subfamily"/>
</dbReference>
<comment type="subcellular location">
    <subcellularLocation>
        <location evidence="1">Cell membrane</location>
        <topology evidence="1">Multi-pass membrane protein</topology>
    </subcellularLocation>
</comment>
<dbReference type="InterPro" id="IPR002528">
    <property type="entry name" value="MATE_fam"/>
</dbReference>
<dbReference type="PANTHER" id="PTHR43823:SF3">
    <property type="entry name" value="MULTIDRUG EXPORT PROTEIN MEPA"/>
    <property type="match status" value="1"/>
</dbReference>
<dbReference type="RefSeq" id="WP_242873466.1">
    <property type="nucleotide sequence ID" value="NZ_FNOU01000001.1"/>
</dbReference>
<gene>
    <name evidence="11" type="ORF">SAMN04488579_1015</name>
</gene>
<accession>A0A1H3ADF0</accession>
<evidence type="ECO:0000256" key="5">
    <source>
        <dbReference type="ARBA" id="ARBA00022475"/>
    </source>
</evidence>
<evidence type="ECO:0000256" key="4">
    <source>
        <dbReference type="ARBA" id="ARBA00022448"/>
    </source>
</evidence>
<protein>
    <recommendedName>
        <fullName evidence="3">Multidrug export protein MepA</fullName>
    </recommendedName>
</protein>
<dbReference type="InterPro" id="IPR045070">
    <property type="entry name" value="MATE_MepA-like"/>
</dbReference>
<dbReference type="STRING" id="1528.SAMN04488579_1015"/>
<keyword evidence="9" id="KW-0046">Antibiotic resistance</keyword>
<evidence type="ECO:0000256" key="10">
    <source>
        <dbReference type="SAM" id="Phobius"/>
    </source>
</evidence>
<evidence type="ECO:0000313" key="11">
    <source>
        <dbReference type="EMBL" id="SDX27720.1"/>
    </source>
</evidence>
<reference evidence="12" key="1">
    <citation type="submission" date="2016-10" db="EMBL/GenBank/DDBJ databases">
        <authorList>
            <person name="Varghese N."/>
            <person name="Submissions S."/>
        </authorList>
    </citation>
    <scope>NUCLEOTIDE SEQUENCE [LARGE SCALE GENOMIC DNA]</scope>
    <source>
        <strain evidence="12">VPI 5359</strain>
    </source>
</reference>
<keyword evidence="8 10" id="KW-0472">Membrane</keyword>
<dbReference type="GO" id="GO:0005886">
    <property type="term" value="C:plasma membrane"/>
    <property type="evidence" value="ECO:0007669"/>
    <property type="project" value="UniProtKB-SubCell"/>
</dbReference>
<evidence type="ECO:0000313" key="12">
    <source>
        <dbReference type="Proteomes" id="UP000199652"/>
    </source>
</evidence>
<feature type="transmembrane region" description="Helical" evidence="10">
    <location>
        <begin position="195"/>
        <end position="214"/>
    </location>
</feature>
<sequence length="446" mass="48834">MTENQFAILPIKKIFFQLTIPSILSMVFSSLYMMADGIFVGRFIGAQALAAVNLIMPMMTIVLALPNMIAVGSSVKVSTALGEGNIEKAKHLFSASVLMVVGTGLTFTLLGVIFLKPLLYTVIKDATLGTLTYDYTRFFVYGLPFIMPLFAMDNFLRVCGKAKYSMCVNVIVSVMNIALDWFFIVHLGLGIEFSAISTVISMMIGSAFSFTPFFTKRMTLHFAKPQISAKEVWGILYNGSSEFFSGIAGSFIATVINGFLLTLGGVIAVASYGIVMYIDTLLVGILYGILDAIQSAVSYNLGAKEIKRTFSFFKISSITTAVVSLTCMVGILVFPDVLASIFSKSNDQEVTNMTIAALILFAPSYLFTWYNMVTSAFLTAMDKPKESMLIMAFRAMVFPLICLVLLTLFMGVYGVFFAATLSGALTFIAAIIIWNRSVHHLREIVQ</sequence>
<comment type="similarity">
    <text evidence="2">Belongs to the multi antimicrobial extrusion (MATE) (TC 2.A.66.1) family. MepA subfamily.</text>
</comment>
<dbReference type="AlphaFoldDB" id="A0A1H3ADF0"/>
<feature type="transmembrane region" description="Helical" evidence="10">
    <location>
        <begin position="354"/>
        <end position="377"/>
    </location>
</feature>
<dbReference type="GO" id="GO:0042910">
    <property type="term" value="F:xenobiotic transmembrane transporter activity"/>
    <property type="evidence" value="ECO:0007669"/>
    <property type="project" value="InterPro"/>
</dbReference>
<evidence type="ECO:0000256" key="9">
    <source>
        <dbReference type="ARBA" id="ARBA00023251"/>
    </source>
</evidence>
<feature type="transmembrane region" description="Helical" evidence="10">
    <location>
        <begin position="135"/>
        <end position="156"/>
    </location>
</feature>
<keyword evidence="5" id="KW-1003">Cell membrane</keyword>
<feature type="transmembrane region" description="Helical" evidence="10">
    <location>
        <begin position="47"/>
        <end position="71"/>
    </location>
</feature>
<dbReference type="InterPro" id="IPR048279">
    <property type="entry name" value="MdtK-like"/>
</dbReference>
<feature type="transmembrane region" description="Helical" evidence="10">
    <location>
        <begin position="389"/>
        <end position="409"/>
    </location>
</feature>
<evidence type="ECO:0000256" key="7">
    <source>
        <dbReference type="ARBA" id="ARBA00022989"/>
    </source>
</evidence>
<keyword evidence="12" id="KW-1185">Reference proteome</keyword>
<feature type="transmembrane region" description="Helical" evidence="10">
    <location>
        <begin position="311"/>
        <end position="334"/>
    </location>
</feature>
<proteinExistence type="inferred from homology"/>
<dbReference type="NCBIfam" id="TIGR00797">
    <property type="entry name" value="matE"/>
    <property type="match status" value="1"/>
</dbReference>
<evidence type="ECO:0000256" key="2">
    <source>
        <dbReference type="ARBA" id="ARBA00008417"/>
    </source>
</evidence>
<dbReference type="Pfam" id="PF01554">
    <property type="entry name" value="MatE"/>
    <property type="match status" value="2"/>
</dbReference>
<dbReference type="GO" id="GO:0046677">
    <property type="term" value="P:response to antibiotic"/>
    <property type="evidence" value="ECO:0007669"/>
    <property type="project" value="UniProtKB-KW"/>
</dbReference>
<evidence type="ECO:0000256" key="6">
    <source>
        <dbReference type="ARBA" id="ARBA00022692"/>
    </source>
</evidence>
<dbReference type="PANTHER" id="PTHR43823">
    <property type="entry name" value="SPORULATION PROTEIN YKVU"/>
    <property type="match status" value="1"/>
</dbReference>
<evidence type="ECO:0000256" key="3">
    <source>
        <dbReference type="ARBA" id="ARBA00022106"/>
    </source>
</evidence>
<name>A0A1H3ADF0_EUBBA</name>
<dbReference type="PIRSF" id="PIRSF006603">
    <property type="entry name" value="DinF"/>
    <property type="match status" value="1"/>
</dbReference>
<keyword evidence="6 10" id="KW-0812">Transmembrane</keyword>
<keyword evidence="4" id="KW-0813">Transport</keyword>
<dbReference type="CDD" id="cd13143">
    <property type="entry name" value="MATE_MepA_like"/>
    <property type="match status" value="1"/>
</dbReference>
<evidence type="ECO:0000256" key="1">
    <source>
        <dbReference type="ARBA" id="ARBA00004651"/>
    </source>
</evidence>
<feature type="transmembrane region" description="Helical" evidence="10">
    <location>
        <begin position="235"/>
        <end position="260"/>
    </location>
</feature>
<feature type="transmembrane region" description="Helical" evidence="10">
    <location>
        <begin position="168"/>
        <end position="189"/>
    </location>
</feature>
<feature type="transmembrane region" description="Helical" evidence="10">
    <location>
        <begin position="14"/>
        <end position="35"/>
    </location>
</feature>